<proteinExistence type="predicted"/>
<evidence type="ECO:0000313" key="3">
    <source>
        <dbReference type="Proteomes" id="UP000663505"/>
    </source>
</evidence>
<evidence type="ECO:0000256" key="1">
    <source>
        <dbReference type="SAM" id="Phobius"/>
    </source>
</evidence>
<keyword evidence="1" id="KW-0812">Transmembrane</keyword>
<dbReference type="RefSeq" id="WP_206657847.1">
    <property type="nucleotide sequence ID" value="NZ_CP071182.1"/>
</dbReference>
<keyword evidence="1" id="KW-0472">Membrane</keyword>
<keyword evidence="1" id="KW-1133">Transmembrane helix</keyword>
<evidence type="ECO:0000313" key="2">
    <source>
        <dbReference type="EMBL" id="QSO48512.1"/>
    </source>
</evidence>
<name>A0A9X7Z7K5_9BACL</name>
<gene>
    <name evidence="2" type="ORF">JZ786_05865</name>
</gene>
<reference evidence="2 3" key="1">
    <citation type="submission" date="2021-02" db="EMBL/GenBank/DDBJ databases">
        <title>Alicyclobacillus curvatus sp. nov. and Alicyclobacillus mengziensis sp. nov., two acidophilic bacteria isolated from acid mine drainage.</title>
        <authorList>
            <person name="Huang Y."/>
        </authorList>
    </citation>
    <scope>NUCLEOTIDE SEQUENCE [LARGE SCALE GENOMIC DNA]</scope>
    <source>
        <strain evidence="2 3">S30H14</strain>
    </source>
</reference>
<dbReference type="KEGG" id="afx:JZ786_05865"/>
<dbReference type="AlphaFoldDB" id="A0A9X7Z7K5"/>
<feature type="transmembrane region" description="Helical" evidence="1">
    <location>
        <begin position="7"/>
        <end position="26"/>
    </location>
</feature>
<sequence>MKRRNNNSWWIFMVFWAGMSALNSRLLDVPWLFAMLTAEAGVLLVWFAIRLIFSRRKRCTRL</sequence>
<keyword evidence="3" id="KW-1185">Reference proteome</keyword>
<protein>
    <submittedName>
        <fullName evidence="2">Uncharacterized protein</fullName>
    </submittedName>
</protein>
<dbReference type="EMBL" id="CP071182">
    <property type="protein sequence ID" value="QSO48512.1"/>
    <property type="molecule type" value="Genomic_DNA"/>
</dbReference>
<feature type="transmembrane region" description="Helical" evidence="1">
    <location>
        <begin position="32"/>
        <end position="53"/>
    </location>
</feature>
<accession>A0A9X7Z7K5</accession>
<organism evidence="2 3">
    <name type="scientific">Alicyclobacillus mengziensis</name>
    <dbReference type="NCBI Taxonomy" id="2931921"/>
    <lineage>
        <taxon>Bacteria</taxon>
        <taxon>Bacillati</taxon>
        <taxon>Bacillota</taxon>
        <taxon>Bacilli</taxon>
        <taxon>Bacillales</taxon>
        <taxon>Alicyclobacillaceae</taxon>
        <taxon>Alicyclobacillus</taxon>
    </lineage>
</organism>
<dbReference type="Proteomes" id="UP000663505">
    <property type="component" value="Chromosome"/>
</dbReference>